<dbReference type="InterPro" id="IPR002885">
    <property type="entry name" value="PPR_rpt"/>
</dbReference>
<reference evidence="5" key="1">
    <citation type="submission" date="2021-01" db="UniProtKB">
        <authorList>
            <consortium name="EnsemblMetazoa"/>
        </authorList>
    </citation>
    <scope>IDENTIFICATION</scope>
</reference>
<dbReference type="AlphaFoldDB" id="A0A7M7GGL0"/>
<gene>
    <name evidence="5" type="primary">100123139</name>
</gene>
<sequence>MMSTKFGFYPRIIKLATKTYSHSKYDFKLQNSSHLPLACIYTLRKSSQKTHILSTTNDAQSQVSPSLKYSTKPIQVPPLMPEPPPPETDVFGSLGGLKYEKVELDEEELKEEERLKNIHGKVPRKFKPSPGQYAKMIKTYVEKGDLKSAEEVIEECKRNRDKPTDYMFSLLIRTFANQGDIKKCYQYFSEMKARQYKIKPNVFTSLFNACANSPESDKALNYLERVQSYMNYKTVPLGHAHYNCLVKAYGRHNKLEMSYKILEEMMEKKLKIGVSTINSLMYAANSDKESGLKHVLRIWQMMRHQRIPPDIFSYNLLFRAIRDCKFGNSTVNDLLLESKEHNAIIVDNNRPDLLLYPPVLSDLPLENIHRKDVSKIQGLISAPKDESSTSTHSESSDSTVSDVTEDYKEPLPASITSLDLDAILKQNKLILFGGLESLFEKMKNDRIEPTVKTLTYLIEIVPDSSTAEEMVIRYAKKNKTPLDVDFFNMLIKKRCMRGAKAAAKAVVDEIHKSDLKPNIVTYGVLALSCSTSKESRDLLSTMKSTGHTINKYVADALLSNAFFKLDFAFILELMEHMRWERVRLDEETFEKFDQFQKKMSELVKSKHRYAQTERFKLGFSKFNMRYKSWQEQMGREIVAERDYKMETKQK</sequence>
<dbReference type="Pfam" id="PF13812">
    <property type="entry name" value="PPR_3"/>
    <property type="match status" value="2"/>
</dbReference>
<dbReference type="KEGG" id="nvi:100123139"/>
<dbReference type="FunCoup" id="A0A7M7GGL0">
    <property type="interactions" value="1410"/>
</dbReference>
<evidence type="ECO:0000256" key="1">
    <source>
        <dbReference type="ARBA" id="ARBA00022737"/>
    </source>
</evidence>
<dbReference type="Gene3D" id="1.25.40.10">
    <property type="entry name" value="Tetratricopeptide repeat domain"/>
    <property type="match status" value="3"/>
</dbReference>
<evidence type="ECO:0000256" key="2">
    <source>
        <dbReference type="PROSITE-ProRule" id="PRU00708"/>
    </source>
</evidence>
<feature type="compositionally biased region" description="Low complexity" evidence="3">
    <location>
        <begin position="388"/>
        <end position="402"/>
    </location>
</feature>
<organism evidence="5 6">
    <name type="scientific">Nasonia vitripennis</name>
    <name type="common">Parasitic wasp</name>
    <dbReference type="NCBI Taxonomy" id="7425"/>
    <lineage>
        <taxon>Eukaryota</taxon>
        <taxon>Metazoa</taxon>
        <taxon>Ecdysozoa</taxon>
        <taxon>Arthropoda</taxon>
        <taxon>Hexapoda</taxon>
        <taxon>Insecta</taxon>
        <taxon>Pterygota</taxon>
        <taxon>Neoptera</taxon>
        <taxon>Endopterygota</taxon>
        <taxon>Hymenoptera</taxon>
        <taxon>Apocrita</taxon>
        <taxon>Proctotrupomorpha</taxon>
        <taxon>Chalcidoidea</taxon>
        <taxon>Pteromalidae</taxon>
        <taxon>Pteromalinae</taxon>
        <taxon>Nasonia</taxon>
    </lineage>
</organism>
<feature type="region of interest" description="Disordered" evidence="3">
    <location>
        <begin position="379"/>
        <end position="405"/>
    </location>
</feature>
<dbReference type="PANTHER" id="PTHR47447">
    <property type="entry name" value="OS03G0856100 PROTEIN"/>
    <property type="match status" value="1"/>
</dbReference>
<feature type="repeat" description="PPR" evidence="2">
    <location>
        <begin position="238"/>
        <end position="272"/>
    </location>
</feature>
<accession>A0A7M7GGL0</accession>
<dbReference type="OMA" id="ITDQEAG"/>
<dbReference type="Proteomes" id="UP000002358">
    <property type="component" value="Chromosome 1"/>
</dbReference>
<dbReference type="EnsemblMetazoa" id="XM_001606699">
    <property type="protein sequence ID" value="XP_001606749"/>
    <property type="gene ID" value="LOC100123139"/>
</dbReference>
<name>A0A7M7GGL0_NASVI</name>
<dbReference type="PANTHER" id="PTHR47447:SF24">
    <property type="entry name" value="PENTATRICOPEPTIDE REPEAT-CONTAINING PROTEIN"/>
    <property type="match status" value="1"/>
</dbReference>
<keyword evidence="1" id="KW-0677">Repeat</keyword>
<evidence type="ECO:0000313" key="5">
    <source>
        <dbReference type="EnsemblMetazoa" id="XP_001606749"/>
    </source>
</evidence>
<evidence type="ECO:0000256" key="3">
    <source>
        <dbReference type="SAM" id="MobiDB-lite"/>
    </source>
</evidence>
<keyword evidence="6" id="KW-1185">Reference proteome</keyword>
<dbReference type="Pfam" id="PF17177">
    <property type="entry name" value="PPR_long"/>
    <property type="match status" value="1"/>
</dbReference>
<proteinExistence type="predicted"/>
<feature type="domain" description="PROP1-like PPR" evidence="4">
    <location>
        <begin position="125"/>
        <end position="230"/>
    </location>
</feature>
<dbReference type="InterPro" id="IPR011990">
    <property type="entry name" value="TPR-like_helical_dom_sf"/>
</dbReference>
<dbReference type="InParanoid" id="A0A7M7GGL0"/>
<dbReference type="PROSITE" id="PS51375">
    <property type="entry name" value="PPR"/>
    <property type="match status" value="2"/>
</dbReference>
<dbReference type="NCBIfam" id="TIGR00756">
    <property type="entry name" value="PPR"/>
    <property type="match status" value="2"/>
</dbReference>
<dbReference type="SMR" id="A0A7M7GGL0"/>
<dbReference type="OrthoDB" id="185373at2759"/>
<feature type="repeat" description="PPR" evidence="2">
    <location>
        <begin position="129"/>
        <end position="163"/>
    </location>
</feature>
<evidence type="ECO:0000259" key="4">
    <source>
        <dbReference type="Pfam" id="PF17177"/>
    </source>
</evidence>
<dbReference type="InterPro" id="IPR033443">
    <property type="entry name" value="PROP1-like_PPR_dom"/>
</dbReference>
<evidence type="ECO:0000313" key="6">
    <source>
        <dbReference type="Proteomes" id="UP000002358"/>
    </source>
</evidence>
<protein>
    <recommendedName>
        <fullName evidence="4">PROP1-like PPR domain-containing protein</fullName>
    </recommendedName>
</protein>